<dbReference type="PANTHER" id="PTHR12905:SF0">
    <property type="entry name" value="CALCINEURIN-LIKE PHOSPHOESTERASE DOMAIN-CONTAINING PROTEIN"/>
    <property type="match status" value="1"/>
</dbReference>
<dbReference type="PANTHER" id="PTHR12905">
    <property type="entry name" value="METALLOPHOSPHOESTERASE"/>
    <property type="match status" value="1"/>
</dbReference>
<dbReference type="VEuPathDB" id="AmoebaDB:EHI5A_028260"/>
<evidence type="ECO:0000259" key="1">
    <source>
        <dbReference type="Pfam" id="PF00149"/>
    </source>
</evidence>
<dbReference type="Proteomes" id="UP000078387">
    <property type="component" value="Unassembled WGS sequence"/>
</dbReference>
<feature type="domain" description="Calcineurin-like phosphoesterase" evidence="1">
    <location>
        <begin position="12"/>
        <end position="175"/>
    </location>
</feature>
<dbReference type="Gene3D" id="3.60.21.10">
    <property type="match status" value="2"/>
</dbReference>
<accession>A0A5K1U320</accession>
<sequence>MTRPLLISILSDTHGLHEKIKIRPCDFLIICGDISERGKKGSLKGFKEWLNDVPADNIILVFGNHEKKIIKELKEWLEDIPRLYILSDSIQIINNIQFLGFSFPVNDHIVEWANNNIIKELPLIIISHEPPYGILDLRQTTSTKNNKKYRHGGSNALLRCIISLQPQLCCFGHCHYSTGTKRYGETLFVNAAMVNEFGQLCKHPKELICFNKYFFDAVWRDSIKDRYFLCE</sequence>
<dbReference type="InterPro" id="IPR004843">
    <property type="entry name" value="Calcineurin-like_PHP"/>
</dbReference>
<dbReference type="VEuPathDB" id="AmoebaDB:KM1_030940"/>
<evidence type="ECO:0000313" key="2">
    <source>
        <dbReference type="EMBL" id="GAT92610.1"/>
    </source>
</evidence>
<dbReference type="GO" id="GO:0016787">
    <property type="term" value="F:hydrolase activity"/>
    <property type="evidence" value="ECO:0007669"/>
    <property type="project" value="InterPro"/>
</dbReference>
<dbReference type="VEuPathDB" id="AmoebaDB:EHI8A_018110"/>
<protein>
    <submittedName>
        <fullName evidence="2">Ser Thr protein phosphatase family protein</fullName>
    </submittedName>
</protein>
<dbReference type="InterPro" id="IPR051693">
    <property type="entry name" value="UPF0046_metallophosphoest"/>
</dbReference>
<proteinExistence type="predicted"/>
<dbReference type="VEuPathDB" id="AmoebaDB:EHI7A_035040"/>
<dbReference type="OMA" id="YRNIERC"/>
<dbReference type="Pfam" id="PF00149">
    <property type="entry name" value="Metallophos"/>
    <property type="match status" value="1"/>
</dbReference>
<comment type="caution">
    <text evidence="2">The sequence shown here is derived from an EMBL/GenBank/DDBJ whole genome shotgun (WGS) entry which is preliminary data.</text>
</comment>
<dbReference type="EMBL" id="BDEQ01000001">
    <property type="protein sequence ID" value="GAT92610.1"/>
    <property type="molecule type" value="Genomic_DNA"/>
</dbReference>
<name>A0A5K1U320_ENTHI</name>
<dbReference type="SUPFAM" id="SSF56300">
    <property type="entry name" value="Metallo-dependent phosphatases"/>
    <property type="match status" value="1"/>
</dbReference>
<evidence type="ECO:0000313" key="3">
    <source>
        <dbReference type="Proteomes" id="UP000078387"/>
    </source>
</evidence>
<dbReference type="InterPro" id="IPR029052">
    <property type="entry name" value="Metallo-depent_PP-like"/>
</dbReference>
<dbReference type="VEuPathDB" id="AmoebaDB:EHI_197060"/>
<organism evidence="2 3">
    <name type="scientific">Entamoeba histolytica</name>
    <dbReference type="NCBI Taxonomy" id="5759"/>
    <lineage>
        <taxon>Eukaryota</taxon>
        <taxon>Amoebozoa</taxon>
        <taxon>Evosea</taxon>
        <taxon>Archamoebae</taxon>
        <taxon>Mastigamoebida</taxon>
        <taxon>Entamoebidae</taxon>
        <taxon>Entamoeba</taxon>
    </lineage>
</organism>
<dbReference type="CDD" id="cd07379">
    <property type="entry name" value="MPP_239FB"/>
    <property type="match status" value="1"/>
</dbReference>
<dbReference type="AlphaFoldDB" id="A0A5K1U320"/>
<reference evidence="2 3" key="1">
    <citation type="submission" date="2016-05" db="EMBL/GenBank/DDBJ databases">
        <title>First whole genome sequencing of Entamoeba histolytica HM1:IMSS-clone-6.</title>
        <authorList>
            <person name="Mukherjee Avik.K."/>
            <person name="Izumyama S."/>
            <person name="Nakada-Tsukui K."/>
            <person name="Nozaki T."/>
        </authorList>
    </citation>
    <scope>NUCLEOTIDE SEQUENCE [LARGE SCALE GENOMIC DNA]</scope>
    <source>
        <strain evidence="2 3">HM1:IMSS clone 6</strain>
    </source>
</reference>
<gene>
    <name evidence="2" type="ORF">CL6EHI_197060</name>
</gene>